<dbReference type="InterPro" id="IPR055431">
    <property type="entry name" value="RsgI_M"/>
</dbReference>
<proteinExistence type="predicted"/>
<comment type="subcellular location">
    <subcellularLocation>
        <location evidence="1">Cell membrane</location>
        <topology evidence="1">Single-pass membrane protein</topology>
    </subcellularLocation>
</comment>
<feature type="domain" description="RsgI N-terminal anti-sigma" evidence="7">
    <location>
        <begin position="4"/>
        <end position="52"/>
    </location>
</feature>
<dbReference type="InterPro" id="IPR024449">
    <property type="entry name" value="Anti-sigma_RsgI_N"/>
</dbReference>
<keyword evidence="9" id="KW-1185">Reference proteome</keyword>
<keyword evidence="3" id="KW-0812">Transmembrane</keyword>
<feature type="compositionally biased region" description="Low complexity" evidence="6">
    <location>
        <begin position="222"/>
        <end position="236"/>
    </location>
</feature>
<evidence type="ECO:0000259" key="7">
    <source>
        <dbReference type="PROSITE" id="PS51849"/>
    </source>
</evidence>
<evidence type="ECO:0000256" key="5">
    <source>
        <dbReference type="ARBA" id="ARBA00023136"/>
    </source>
</evidence>
<dbReference type="Pfam" id="PF23750">
    <property type="entry name" value="RsgI_M"/>
    <property type="match status" value="1"/>
</dbReference>
<evidence type="ECO:0000256" key="4">
    <source>
        <dbReference type="ARBA" id="ARBA00022989"/>
    </source>
</evidence>
<sequence length="245" mass="27907">MIIKKGIVIEINNKEAYVMLSNGDFSRLKIKNGLPRIGEEYEGEEVLKKPNYFNKIAMVASITFVLLSSTGAYAYFTPVSTVVLNEDSGIKVGINRFNRVVSVTPLNEAGEKVVKELNIKNKNIDDAMVEVIDQVKKNINIEVKGSKLNTEKIKEKLKNEKLDGKIKIKDKEENRNNKDSLPKKDKTTKENENIKKNNNVNKNIENKYKNNDNSKNRRNYNDKNGNIRNKNNSNDSTKNGNKDNK</sequence>
<keyword evidence="2" id="KW-1003">Cell membrane</keyword>
<keyword evidence="4" id="KW-1133">Transmembrane helix</keyword>
<evidence type="ECO:0000256" key="2">
    <source>
        <dbReference type="ARBA" id="ARBA00022475"/>
    </source>
</evidence>
<feature type="region of interest" description="Disordered" evidence="6">
    <location>
        <begin position="168"/>
        <end position="245"/>
    </location>
</feature>
<feature type="compositionally biased region" description="Basic and acidic residues" evidence="6">
    <location>
        <begin position="204"/>
        <end position="221"/>
    </location>
</feature>
<dbReference type="Pfam" id="PF12791">
    <property type="entry name" value="RsgI_N"/>
    <property type="match status" value="1"/>
</dbReference>
<dbReference type="PROSITE" id="PS51849">
    <property type="entry name" value="RSGI_N"/>
    <property type="match status" value="1"/>
</dbReference>
<keyword evidence="5" id="KW-0472">Membrane</keyword>
<dbReference type="RefSeq" id="WP_343769776.1">
    <property type="nucleotide sequence ID" value="NZ_BAAACF010000002.1"/>
</dbReference>
<evidence type="ECO:0000256" key="6">
    <source>
        <dbReference type="SAM" id="MobiDB-lite"/>
    </source>
</evidence>
<feature type="compositionally biased region" description="Basic and acidic residues" evidence="6">
    <location>
        <begin position="168"/>
        <end position="195"/>
    </location>
</feature>
<dbReference type="EMBL" id="BAAACF010000002">
    <property type="protein sequence ID" value="GAA0726283.1"/>
    <property type="molecule type" value="Genomic_DNA"/>
</dbReference>
<evidence type="ECO:0000313" key="9">
    <source>
        <dbReference type="Proteomes" id="UP001500339"/>
    </source>
</evidence>
<name>A0ABP3UAJ5_9CLOT</name>
<evidence type="ECO:0000256" key="1">
    <source>
        <dbReference type="ARBA" id="ARBA00004162"/>
    </source>
</evidence>
<comment type="caution">
    <text evidence="8">The sequence shown here is derived from an EMBL/GenBank/DDBJ whole genome shotgun (WGS) entry which is preliminary data.</text>
</comment>
<organism evidence="8 9">
    <name type="scientific">Clostridium malenominatum</name>
    <dbReference type="NCBI Taxonomy" id="1539"/>
    <lineage>
        <taxon>Bacteria</taxon>
        <taxon>Bacillati</taxon>
        <taxon>Bacillota</taxon>
        <taxon>Clostridia</taxon>
        <taxon>Eubacteriales</taxon>
        <taxon>Clostridiaceae</taxon>
        <taxon>Clostridium</taxon>
    </lineage>
</organism>
<reference evidence="9" key="1">
    <citation type="journal article" date="2019" name="Int. J. Syst. Evol. Microbiol.">
        <title>The Global Catalogue of Microorganisms (GCM) 10K type strain sequencing project: providing services to taxonomists for standard genome sequencing and annotation.</title>
        <authorList>
            <consortium name="The Broad Institute Genomics Platform"/>
            <consortium name="The Broad Institute Genome Sequencing Center for Infectious Disease"/>
            <person name="Wu L."/>
            <person name="Ma J."/>
        </authorList>
    </citation>
    <scope>NUCLEOTIDE SEQUENCE [LARGE SCALE GENOMIC DNA]</scope>
    <source>
        <strain evidence="9">JCM 1405</strain>
    </source>
</reference>
<accession>A0ABP3UAJ5</accession>
<gene>
    <name evidence="8" type="ORF">GCM10008905_22680</name>
</gene>
<evidence type="ECO:0000313" key="8">
    <source>
        <dbReference type="EMBL" id="GAA0726283.1"/>
    </source>
</evidence>
<evidence type="ECO:0000256" key="3">
    <source>
        <dbReference type="ARBA" id="ARBA00022692"/>
    </source>
</evidence>
<protein>
    <recommendedName>
        <fullName evidence="7">RsgI N-terminal anti-sigma domain-containing protein</fullName>
    </recommendedName>
</protein>
<dbReference type="Proteomes" id="UP001500339">
    <property type="component" value="Unassembled WGS sequence"/>
</dbReference>